<dbReference type="InterPro" id="IPR023213">
    <property type="entry name" value="CAT-like_dom_sf"/>
</dbReference>
<evidence type="ECO:0000313" key="5">
    <source>
        <dbReference type="Proteomes" id="UP001370490"/>
    </source>
</evidence>
<organism evidence="4 5">
    <name type="scientific">Dillenia turbinata</name>
    <dbReference type="NCBI Taxonomy" id="194707"/>
    <lineage>
        <taxon>Eukaryota</taxon>
        <taxon>Viridiplantae</taxon>
        <taxon>Streptophyta</taxon>
        <taxon>Embryophyta</taxon>
        <taxon>Tracheophyta</taxon>
        <taxon>Spermatophyta</taxon>
        <taxon>Magnoliopsida</taxon>
        <taxon>eudicotyledons</taxon>
        <taxon>Gunneridae</taxon>
        <taxon>Pentapetalae</taxon>
        <taxon>Dilleniales</taxon>
        <taxon>Dilleniaceae</taxon>
        <taxon>Dillenia</taxon>
    </lineage>
</organism>
<dbReference type="PANTHER" id="PTHR31623">
    <property type="entry name" value="F21J9.9"/>
    <property type="match status" value="1"/>
</dbReference>
<dbReference type="Proteomes" id="UP001370490">
    <property type="component" value="Unassembled WGS sequence"/>
</dbReference>
<dbReference type="Gene3D" id="3.30.559.10">
    <property type="entry name" value="Chloramphenicol acetyltransferase-like domain"/>
    <property type="match status" value="2"/>
</dbReference>
<keyword evidence="2" id="KW-0808">Transferase</keyword>
<evidence type="ECO:0000313" key="4">
    <source>
        <dbReference type="EMBL" id="KAK6920571.1"/>
    </source>
</evidence>
<protein>
    <submittedName>
        <fullName evidence="4">Uncharacterized protein</fullName>
    </submittedName>
</protein>
<dbReference type="EMBL" id="JBAMMX010000020">
    <property type="protein sequence ID" value="KAK6920571.1"/>
    <property type="molecule type" value="Genomic_DNA"/>
</dbReference>
<dbReference type="PANTHER" id="PTHR31623:SF25">
    <property type="entry name" value="VINORINE SYNTHASE-LIKE"/>
    <property type="match status" value="1"/>
</dbReference>
<comment type="caution">
    <text evidence="4">The sequence shown here is derived from an EMBL/GenBank/DDBJ whole genome shotgun (WGS) entry which is preliminary data.</text>
</comment>
<keyword evidence="3" id="KW-0012">Acyltransferase</keyword>
<gene>
    <name evidence="4" type="ORF">RJ641_014249</name>
</gene>
<evidence type="ECO:0000256" key="2">
    <source>
        <dbReference type="ARBA" id="ARBA00022679"/>
    </source>
</evidence>
<reference evidence="4 5" key="1">
    <citation type="submission" date="2023-12" db="EMBL/GenBank/DDBJ databases">
        <title>A high-quality genome assembly for Dillenia turbinata (Dilleniales).</title>
        <authorList>
            <person name="Chanderbali A."/>
        </authorList>
    </citation>
    <scope>NUCLEOTIDE SEQUENCE [LARGE SCALE GENOMIC DNA]</scope>
    <source>
        <strain evidence="4">LSX21</strain>
        <tissue evidence="4">Leaf</tissue>
    </source>
</reference>
<evidence type="ECO:0000256" key="3">
    <source>
        <dbReference type="ARBA" id="ARBA00023315"/>
    </source>
</evidence>
<keyword evidence="5" id="KW-1185">Reference proteome</keyword>
<dbReference type="AlphaFoldDB" id="A0AAN8UYY7"/>
<proteinExistence type="inferred from homology"/>
<sequence length="365" mass="40305">MAKNVEILSRETIKPSSPTPHDLRHHKLSFLDQLAPRHYIPIVLFYHKESGLSPSEISVLLKKSLADVLTLYYPLAGTTDGDGAVSCNDEGVEFYEARVQCELREVIDKPNAEMLGRFLPFDRSGNCIEEGGRKILLAAQFNMFDCGGVAIGVCLSHIIGDGTSVIAFVNAWATTSRGGSQDIARPTFDSAFYFPDSESESVRDLKRKIKGFFAEKIETRRLVFTKSKIAALKTAASSGENSQVKNPTRVEAVSVFIWERAMAVYRAKSHPKKVFGIFHAVNLRERMIPPLPSYSFGNIYSSAYALSPIELEEDYPVLVSHLRKAIKGIDAEYVEKLKNIAAATCGNDMNLKSIAIFCAPMIAAS</sequence>
<evidence type="ECO:0000256" key="1">
    <source>
        <dbReference type="ARBA" id="ARBA00009861"/>
    </source>
</evidence>
<dbReference type="GO" id="GO:0016746">
    <property type="term" value="F:acyltransferase activity"/>
    <property type="evidence" value="ECO:0007669"/>
    <property type="project" value="UniProtKB-KW"/>
</dbReference>
<accession>A0AAN8UYY7</accession>
<dbReference type="Pfam" id="PF02458">
    <property type="entry name" value="Transferase"/>
    <property type="match status" value="1"/>
</dbReference>
<comment type="similarity">
    <text evidence="1">Belongs to the plant acyltransferase family.</text>
</comment>
<name>A0AAN8UYY7_9MAGN</name>